<dbReference type="Pfam" id="PF07980">
    <property type="entry name" value="SusD_RagB"/>
    <property type="match status" value="1"/>
</dbReference>
<dbReference type="Proteomes" id="UP000283387">
    <property type="component" value="Unassembled WGS sequence"/>
</dbReference>
<reference evidence="9 10" key="1">
    <citation type="submission" date="2018-09" db="EMBL/GenBank/DDBJ databases">
        <title>Genomic Encyclopedia of Archaeal and Bacterial Type Strains, Phase II (KMG-II): from individual species to whole genera.</title>
        <authorList>
            <person name="Goeker M."/>
        </authorList>
    </citation>
    <scope>NUCLEOTIDE SEQUENCE [LARGE SCALE GENOMIC DNA]</scope>
    <source>
        <strain evidence="9 10">DSM 27148</strain>
    </source>
</reference>
<feature type="signal peptide" evidence="6">
    <location>
        <begin position="1"/>
        <end position="21"/>
    </location>
</feature>
<dbReference type="InterPro" id="IPR033985">
    <property type="entry name" value="SusD-like_N"/>
</dbReference>
<dbReference type="SUPFAM" id="SSF48452">
    <property type="entry name" value="TPR-like"/>
    <property type="match status" value="1"/>
</dbReference>
<keyword evidence="4" id="KW-0472">Membrane</keyword>
<dbReference type="Pfam" id="PF14322">
    <property type="entry name" value="SusD-like_3"/>
    <property type="match status" value="1"/>
</dbReference>
<evidence type="ECO:0000313" key="10">
    <source>
        <dbReference type="Proteomes" id="UP000283387"/>
    </source>
</evidence>
<dbReference type="PROSITE" id="PS51257">
    <property type="entry name" value="PROKAR_LIPOPROTEIN"/>
    <property type="match status" value="1"/>
</dbReference>
<comment type="caution">
    <text evidence="9">The sequence shown here is derived from an EMBL/GenBank/DDBJ whole genome shotgun (WGS) entry which is preliminary data.</text>
</comment>
<feature type="domain" description="SusD-like N-terminal" evidence="8">
    <location>
        <begin position="75"/>
        <end position="234"/>
    </location>
</feature>
<evidence type="ECO:0000256" key="5">
    <source>
        <dbReference type="ARBA" id="ARBA00023237"/>
    </source>
</evidence>
<dbReference type="RefSeq" id="WP_120274076.1">
    <property type="nucleotide sequence ID" value="NZ_RAPN01000001.1"/>
</dbReference>
<evidence type="ECO:0000256" key="2">
    <source>
        <dbReference type="ARBA" id="ARBA00006275"/>
    </source>
</evidence>
<feature type="chain" id="PRO_5019403861" evidence="6">
    <location>
        <begin position="22"/>
        <end position="508"/>
    </location>
</feature>
<sequence length="508" mass="57268">MKIHHIIASLVLLVFVGTSCSEDYLATEPTADTATLTVFETTEGATLAINGLNKLMTRQYLGSQGFNGEGTIKMYYGNYPGNHFYVYLSGWSNIINGEYHENISSIYDYYPWYYYYMLIGNANTVIAYIDDAEGTTADKEFIKAQALTFRAYSFFMLSQIYCNRWSDADGASDGLVLRTDLSTGDMALSTLTEVYAQVYSDLDEAIDLYTSSGNTRSTNYDPDINVAYAIYARAALTREDYSTAKEMAVKARDGYPLMSVSDYEAGFYTPTQEWIWSSYGASDETLYYYSYFAYIAYNSNASNVRNYPKCISKELYEKIPETDIRRELFLDPTGYSYTASSGQAGSELKEVAFAAHPDLYSTAKAFAYMQFKIAAEDLPGVGQLNHFRSSEMYLIEAEADYFLNSETGAQTLLDELIASSERDPSYVCTATGTDLLDEIKLYRAIELWGEGFDWFDLKRWGDSIERKSPTEGGNFLSVLAVSYGPDEKNDWTWLIPEKETDYNSALSE</sequence>
<evidence type="ECO:0000256" key="3">
    <source>
        <dbReference type="ARBA" id="ARBA00022729"/>
    </source>
</evidence>
<proteinExistence type="inferred from homology"/>
<evidence type="ECO:0000256" key="4">
    <source>
        <dbReference type="ARBA" id="ARBA00023136"/>
    </source>
</evidence>
<gene>
    <name evidence="9" type="ORF">BC643_0016</name>
</gene>
<comment type="subcellular location">
    <subcellularLocation>
        <location evidence="1">Cell outer membrane</location>
    </subcellularLocation>
</comment>
<dbReference type="EMBL" id="RAPN01000001">
    <property type="protein sequence ID" value="RKD89685.1"/>
    <property type="molecule type" value="Genomic_DNA"/>
</dbReference>
<name>A0A419W2H6_9BACT</name>
<evidence type="ECO:0000256" key="1">
    <source>
        <dbReference type="ARBA" id="ARBA00004442"/>
    </source>
</evidence>
<comment type="similarity">
    <text evidence="2">Belongs to the SusD family.</text>
</comment>
<dbReference type="InterPro" id="IPR012944">
    <property type="entry name" value="SusD_RagB_dom"/>
</dbReference>
<keyword evidence="10" id="KW-1185">Reference proteome</keyword>
<protein>
    <submittedName>
        <fullName evidence="9">SusD-like starch-binding protein associating with outer membrane</fullName>
    </submittedName>
</protein>
<evidence type="ECO:0000256" key="6">
    <source>
        <dbReference type="SAM" id="SignalP"/>
    </source>
</evidence>
<dbReference type="InterPro" id="IPR011990">
    <property type="entry name" value="TPR-like_helical_dom_sf"/>
</dbReference>
<keyword evidence="3 6" id="KW-0732">Signal</keyword>
<evidence type="ECO:0000313" key="9">
    <source>
        <dbReference type="EMBL" id="RKD89685.1"/>
    </source>
</evidence>
<organism evidence="9 10">
    <name type="scientific">Mangrovibacterium diazotrophicum</name>
    <dbReference type="NCBI Taxonomy" id="1261403"/>
    <lineage>
        <taxon>Bacteria</taxon>
        <taxon>Pseudomonadati</taxon>
        <taxon>Bacteroidota</taxon>
        <taxon>Bacteroidia</taxon>
        <taxon>Marinilabiliales</taxon>
        <taxon>Prolixibacteraceae</taxon>
        <taxon>Mangrovibacterium</taxon>
    </lineage>
</organism>
<dbReference type="AlphaFoldDB" id="A0A419W2H6"/>
<keyword evidence="5" id="KW-0998">Cell outer membrane</keyword>
<evidence type="ECO:0000259" key="7">
    <source>
        <dbReference type="Pfam" id="PF07980"/>
    </source>
</evidence>
<dbReference type="GO" id="GO:0009279">
    <property type="term" value="C:cell outer membrane"/>
    <property type="evidence" value="ECO:0007669"/>
    <property type="project" value="UniProtKB-SubCell"/>
</dbReference>
<feature type="domain" description="RagB/SusD" evidence="7">
    <location>
        <begin position="270"/>
        <end position="494"/>
    </location>
</feature>
<evidence type="ECO:0000259" key="8">
    <source>
        <dbReference type="Pfam" id="PF14322"/>
    </source>
</evidence>
<dbReference type="Gene3D" id="1.25.40.390">
    <property type="match status" value="1"/>
</dbReference>
<dbReference type="OrthoDB" id="1100079at2"/>
<accession>A0A419W2H6</accession>